<sequence>MLNTTINGTSTICFPDSNFAKALYITKIIWNFCGLFCVMIGLPGHVFQGIIMLNRINRKQATSFYFVAIAVYEFFYLIGVLWMRLVSMSFIRFDPRLVFSCGFFYTMISGPTIASNLLLASLTTDRSLMILYPTRYRLLMTRHHVFKRISLVTLIVVLIMIPPYFSLSYDPNLHNYFLCKLRPSFRRWETNLWPLIHTILFAFVPSLMTCISSIILLRDRFRHRRVHKRTLSIRSRRMQTLSLLIALFSLISLVSILPVGIVEVIIFNDHIVNQKSSCSMRRIRYKILLNCFLSFMSMNYSLKFYVRLIISTPFRRDFLRLIGCDSGARQLNTRSSRHEKRLHSPSFLHQK</sequence>
<feature type="domain" description="G-protein coupled receptors family 1 profile" evidence="10">
    <location>
        <begin position="44"/>
        <end position="305"/>
    </location>
</feature>
<feature type="region of interest" description="Disordered" evidence="8">
    <location>
        <begin position="332"/>
        <end position="351"/>
    </location>
</feature>
<feature type="transmembrane region" description="Helical" evidence="9">
    <location>
        <begin position="63"/>
        <end position="83"/>
    </location>
</feature>
<comment type="caution">
    <text evidence="11">The sequence shown here is derived from an EMBL/GenBank/DDBJ whole genome shotgun (WGS) entry which is preliminary data.</text>
</comment>
<dbReference type="Proteomes" id="UP000663845">
    <property type="component" value="Unassembled WGS sequence"/>
</dbReference>
<dbReference type="PANTHER" id="PTHR24243">
    <property type="entry name" value="G-PROTEIN COUPLED RECEPTOR"/>
    <property type="match status" value="1"/>
</dbReference>
<dbReference type="EMBL" id="CAJNOE010000012">
    <property type="protein sequence ID" value="CAF0727262.1"/>
    <property type="molecule type" value="Genomic_DNA"/>
</dbReference>
<keyword evidence="7" id="KW-0807">Transducer</keyword>
<dbReference type="PROSITE" id="PS00237">
    <property type="entry name" value="G_PROTEIN_RECEP_F1_1"/>
    <property type="match status" value="1"/>
</dbReference>
<keyword evidence="3 9" id="KW-1133">Transmembrane helix</keyword>
<keyword evidence="5 9" id="KW-0472">Membrane</keyword>
<dbReference type="GO" id="GO:0004930">
    <property type="term" value="F:G protein-coupled receptor activity"/>
    <property type="evidence" value="ECO:0007669"/>
    <property type="project" value="UniProtKB-KW"/>
</dbReference>
<dbReference type="EMBL" id="CAJOBB010003915">
    <property type="protein sequence ID" value="CAF4065268.1"/>
    <property type="molecule type" value="Genomic_DNA"/>
</dbReference>
<evidence type="ECO:0000256" key="3">
    <source>
        <dbReference type="ARBA" id="ARBA00022989"/>
    </source>
</evidence>
<dbReference type="Proteomes" id="UP000663860">
    <property type="component" value="Unassembled WGS sequence"/>
</dbReference>
<evidence type="ECO:0000313" key="15">
    <source>
        <dbReference type="Proteomes" id="UP000663860"/>
    </source>
</evidence>
<gene>
    <name evidence="11" type="ORF">IZO911_LOCUS2551</name>
    <name evidence="12" type="ORF">JYZ213_LOCUS33884</name>
    <name evidence="14" type="ORF">KXQ929_LOCUS32394</name>
    <name evidence="13" type="ORF">OXD698_LOCUS9144</name>
</gene>
<evidence type="ECO:0000259" key="10">
    <source>
        <dbReference type="PROSITE" id="PS50262"/>
    </source>
</evidence>
<dbReference type="AlphaFoldDB" id="A0A813MXT2"/>
<feature type="transmembrane region" description="Helical" evidence="9">
    <location>
        <begin position="145"/>
        <end position="165"/>
    </location>
</feature>
<accession>A0A813MXT2</accession>
<evidence type="ECO:0000313" key="12">
    <source>
        <dbReference type="EMBL" id="CAF1329778.1"/>
    </source>
</evidence>
<dbReference type="Proteomes" id="UP000663868">
    <property type="component" value="Unassembled WGS sequence"/>
</dbReference>
<evidence type="ECO:0000313" key="14">
    <source>
        <dbReference type="EMBL" id="CAF4065268.1"/>
    </source>
</evidence>
<evidence type="ECO:0000313" key="13">
    <source>
        <dbReference type="EMBL" id="CAF3653252.1"/>
    </source>
</evidence>
<dbReference type="SUPFAM" id="SSF81321">
    <property type="entry name" value="Family A G protein-coupled receptor-like"/>
    <property type="match status" value="1"/>
</dbReference>
<keyword evidence="6" id="KW-0675">Receptor</keyword>
<evidence type="ECO:0000256" key="1">
    <source>
        <dbReference type="ARBA" id="ARBA00004141"/>
    </source>
</evidence>
<organism evidence="11 15">
    <name type="scientific">Adineta steineri</name>
    <dbReference type="NCBI Taxonomy" id="433720"/>
    <lineage>
        <taxon>Eukaryota</taxon>
        <taxon>Metazoa</taxon>
        <taxon>Spiralia</taxon>
        <taxon>Gnathifera</taxon>
        <taxon>Rotifera</taxon>
        <taxon>Eurotatoria</taxon>
        <taxon>Bdelloidea</taxon>
        <taxon>Adinetida</taxon>
        <taxon>Adinetidae</taxon>
        <taxon>Adineta</taxon>
    </lineage>
</organism>
<keyword evidence="4" id="KW-0297">G-protein coupled receptor</keyword>
<feature type="transmembrane region" description="Helical" evidence="9">
    <location>
        <begin position="103"/>
        <end position="124"/>
    </location>
</feature>
<evidence type="ECO:0000256" key="4">
    <source>
        <dbReference type="ARBA" id="ARBA00023040"/>
    </source>
</evidence>
<dbReference type="PROSITE" id="PS50262">
    <property type="entry name" value="G_PROTEIN_RECEP_F1_2"/>
    <property type="match status" value="1"/>
</dbReference>
<evidence type="ECO:0000313" key="11">
    <source>
        <dbReference type="EMBL" id="CAF0727262.1"/>
    </source>
</evidence>
<evidence type="ECO:0000256" key="9">
    <source>
        <dbReference type="SAM" id="Phobius"/>
    </source>
</evidence>
<evidence type="ECO:0000256" key="2">
    <source>
        <dbReference type="ARBA" id="ARBA00022692"/>
    </source>
</evidence>
<name>A0A813MXT2_9BILA</name>
<feature type="transmembrane region" description="Helical" evidence="9">
    <location>
        <begin position="28"/>
        <end position="51"/>
    </location>
</feature>
<dbReference type="InterPro" id="IPR000276">
    <property type="entry name" value="GPCR_Rhodpsn"/>
</dbReference>
<dbReference type="InterPro" id="IPR017452">
    <property type="entry name" value="GPCR_Rhodpsn_7TM"/>
</dbReference>
<feature type="transmembrane region" description="Helical" evidence="9">
    <location>
        <begin position="192"/>
        <end position="217"/>
    </location>
</feature>
<evidence type="ECO:0000256" key="6">
    <source>
        <dbReference type="ARBA" id="ARBA00023170"/>
    </source>
</evidence>
<dbReference type="EMBL" id="CAJNOG010000661">
    <property type="protein sequence ID" value="CAF1329778.1"/>
    <property type="molecule type" value="Genomic_DNA"/>
</dbReference>
<feature type="transmembrane region" description="Helical" evidence="9">
    <location>
        <begin position="238"/>
        <end position="267"/>
    </location>
</feature>
<keyword evidence="2 9" id="KW-0812">Transmembrane</keyword>
<protein>
    <recommendedName>
        <fullName evidence="10">G-protein coupled receptors family 1 profile domain-containing protein</fullName>
    </recommendedName>
</protein>
<dbReference type="PANTHER" id="PTHR24243:SF233">
    <property type="entry name" value="THYROTROPIN-RELEASING HORMONE RECEPTOR"/>
    <property type="match status" value="1"/>
</dbReference>
<evidence type="ECO:0000256" key="8">
    <source>
        <dbReference type="SAM" id="MobiDB-lite"/>
    </source>
</evidence>
<comment type="subcellular location">
    <subcellularLocation>
        <location evidence="1">Membrane</location>
        <topology evidence="1">Multi-pass membrane protein</topology>
    </subcellularLocation>
</comment>
<proteinExistence type="predicted"/>
<evidence type="ECO:0000256" key="7">
    <source>
        <dbReference type="ARBA" id="ARBA00023224"/>
    </source>
</evidence>
<dbReference type="EMBL" id="CAJOAZ010000457">
    <property type="protein sequence ID" value="CAF3653252.1"/>
    <property type="molecule type" value="Genomic_DNA"/>
</dbReference>
<dbReference type="Pfam" id="PF00001">
    <property type="entry name" value="7tm_1"/>
    <property type="match status" value="1"/>
</dbReference>
<dbReference type="Gene3D" id="1.20.1070.10">
    <property type="entry name" value="Rhodopsin 7-helix transmembrane proteins"/>
    <property type="match status" value="1"/>
</dbReference>
<evidence type="ECO:0000256" key="5">
    <source>
        <dbReference type="ARBA" id="ARBA00023136"/>
    </source>
</evidence>
<dbReference type="Proteomes" id="UP000663844">
    <property type="component" value="Unassembled WGS sequence"/>
</dbReference>
<reference evidence="11" key="1">
    <citation type="submission" date="2021-02" db="EMBL/GenBank/DDBJ databases">
        <authorList>
            <person name="Nowell W R."/>
        </authorList>
    </citation>
    <scope>NUCLEOTIDE SEQUENCE</scope>
</reference>
<feature type="transmembrane region" description="Helical" evidence="9">
    <location>
        <begin position="287"/>
        <end position="306"/>
    </location>
</feature>
<dbReference type="GO" id="GO:0005886">
    <property type="term" value="C:plasma membrane"/>
    <property type="evidence" value="ECO:0007669"/>
    <property type="project" value="TreeGrafter"/>
</dbReference>